<dbReference type="Pfam" id="PF09815">
    <property type="entry name" value="XK-related"/>
    <property type="match status" value="1"/>
</dbReference>
<evidence type="ECO:0000256" key="7">
    <source>
        <dbReference type="RuleBase" id="RU910716"/>
    </source>
</evidence>
<dbReference type="InterPro" id="IPR018629">
    <property type="entry name" value="XK-rel"/>
</dbReference>
<comment type="subcellular location">
    <subcellularLocation>
        <location evidence="1">Cell membrane</location>
        <topology evidence="1">Multi-pass membrane protein</topology>
    </subcellularLocation>
    <subcellularLocation>
        <location evidence="7">Membrane</location>
        <topology evidence="7">Multi-pass membrane protein</topology>
    </subcellularLocation>
</comment>
<keyword evidence="5 7" id="KW-1133">Transmembrane helix</keyword>
<dbReference type="Proteomes" id="UP000242457">
    <property type="component" value="Unassembled WGS sequence"/>
</dbReference>
<dbReference type="PANTHER" id="PTHR16024:SF6">
    <property type="entry name" value="XK-RELATED PROTEIN"/>
    <property type="match status" value="1"/>
</dbReference>
<keyword evidence="9" id="KW-1185">Reference proteome</keyword>
<evidence type="ECO:0000313" key="8">
    <source>
        <dbReference type="EMBL" id="PBC32477.1"/>
    </source>
</evidence>
<sequence>MAGKMAAAELKHDNVSCYETVKKNASAITLHREIECYQFRLLDLFYYLTSVSFFFIDIATDSIVFMKYFLQGQFVWGCFALSFTILPAGIIQIFSLRWYYSDGSIKNIHWLLHFLFLGVLHRYLILLYSTIHSLRSKRFMKDKNWYYVIHHYGQVRENIK</sequence>
<evidence type="ECO:0000256" key="1">
    <source>
        <dbReference type="ARBA" id="ARBA00004651"/>
    </source>
</evidence>
<evidence type="ECO:0000256" key="2">
    <source>
        <dbReference type="ARBA" id="ARBA00008789"/>
    </source>
</evidence>
<dbReference type="GO" id="GO:0005886">
    <property type="term" value="C:plasma membrane"/>
    <property type="evidence" value="ECO:0007669"/>
    <property type="project" value="UniProtKB-SubCell"/>
</dbReference>
<comment type="similarity">
    <text evidence="2 7">Belongs to the XK family.</text>
</comment>
<feature type="transmembrane region" description="Helical" evidence="7">
    <location>
        <begin position="74"/>
        <end position="96"/>
    </location>
</feature>
<dbReference type="EMBL" id="KZ288215">
    <property type="protein sequence ID" value="PBC32477.1"/>
    <property type="molecule type" value="Genomic_DNA"/>
</dbReference>
<keyword evidence="6 7" id="KW-0472">Membrane</keyword>
<evidence type="ECO:0000256" key="6">
    <source>
        <dbReference type="ARBA" id="ARBA00023136"/>
    </source>
</evidence>
<dbReference type="PANTHER" id="PTHR16024">
    <property type="entry name" value="XK-RELATED PROTEIN"/>
    <property type="match status" value="1"/>
</dbReference>
<name>A0A2A3EL89_APICC</name>
<keyword evidence="4 7" id="KW-0812">Transmembrane</keyword>
<feature type="transmembrane region" description="Helical" evidence="7">
    <location>
        <begin position="108"/>
        <end position="131"/>
    </location>
</feature>
<protein>
    <recommendedName>
        <fullName evidence="7">XK-related protein</fullName>
    </recommendedName>
</protein>
<organism evidence="8 9">
    <name type="scientific">Apis cerana cerana</name>
    <name type="common">Oriental honeybee</name>
    <dbReference type="NCBI Taxonomy" id="94128"/>
    <lineage>
        <taxon>Eukaryota</taxon>
        <taxon>Metazoa</taxon>
        <taxon>Ecdysozoa</taxon>
        <taxon>Arthropoda</taxon>
        <taxon>Hexapoda</taxon>
        <taxon>Insecta</taxon>
        <taxon>Pterygota</taxon>
        <taxon>Neoptera</taxon>
        <taxon>Endopterygota</taxon>
        <taxon>Hymenoptera</taxon>
        <taxon>Apocrita</taxon>
        <taxon>Aculeata</taxon>
        <taxon>Apoidea</taxon>
        <taxon>Anthophila</taxon>
        <taxon>Apidae</taxon>
        <taxon>Apis</taxon>
    </lineage>
</organism>
<feature type="transmembrane region" description="Helical" evidence="7">
    <location>
        <begin position="44"/>
        <end position="65"/>
    </location>
</feature>
<proteinExistence type="inferred from homology"/>
<dbReference type="OrthoDB" id="6356248at2759"/>
<evidence type="ECO:0000256" key="3">
    <source>
        <dbReference type="ARBA" id="ARBA00022475"/>
    </source>
</evidence>
<gene>
    <name evidence="8" type="ORF">APICC_08892</name>
</gene>
<evidence type="ECO:0000256" key="5">
    <source>
        <dbReference type="ARBA" id="ARBA00022989"/>
    </source>
</evidence>
<accession>A0A2A3EL89</accession>
<evidence type="ECO:0000256" key="4">
    <source>
        <dbReference type="ARBA" id="ARBA00022692"/>
    </source>
</evidence>
<reference evidence="8 9" key="1">
    <citation type="submission" date="2014-07" db="EMBL/GenBank/DDBJ databases">
        <title>Genomic and transcriptomic analysis on Apis cerana provide comprehensive insights into honey bee biology.</title>
        <authorList>
            <person name="Diao Q."/>
            <person name="Sun L."/>
            <person name="Zheng H."/>
            <person name="Zheng H."/>
            <person name="Xu S."/>
            <person name="Wang S."/>
            <person name="Zeng Z."/>
            <person name="Hu F."/>
            <person name="Su S."/>
            <person name="Wu J."/>
        </authorList>
    </citation>
    <scope>NUCLEOTIDE SEQUENCE [LARGE SCALE GENOMIC DNA]</scope>
    <source>
        <tissue evidence="8">Pupae without intestine</tissue>
    </source>
</reference>
<dbReference type="AlphaFoldDB" id="A0A2A3EL89"/>
<dbReference type="InterPro" id="IPR050895">
    <property type="entry name" value="XK-related_scramblase"/>
</dbReference>
<evidence type="ECO:0000313" key="9">
    <source>
        <dbReference type="Proteomes" id="UP000242457"/>
    </source>
</evidence>
<keyword evidence="3" id="KW-1003">Cell membrane</keyword>